<evidence type="ECO:0000256" key="15">
    <source>
        <dbReference type="SAM" id="SignalP"/>
    </source>
</evidence>
<feature type="signal peptide" evidence="15">
    <location>
        <begin position="1"/>
        <end position="21"/>
    </location>
</feature>
<feature type="domain" description="Ionotropic glutamate receptor C-terminal" evidence="16">
    <location>
        <begin position="465"/>
        <end position="811"/>
    </location>
</feature>
<keyword evidence="3 14" id="KW-0812">Transmembrane</keyword>
<dbReference type="GO" id="GO:0045211">
    <property type="term" value="C:postsynaptic membrane"/>
    <property type="evidence" value="ECO:0007669"/>
    <property type="project" value="UniProtKB-SubCell"/>
</dbReference>
<dbReference type="SMART" id="SM00079">
    <property type="entry name" value="PBPe"/>
    <property type="match status" value="1"/>
</dbReference>
<evidence type="ECO:0000256" key="1">
    <source>
        <dbReference type="ARBA" id="ARBA00004141"/>
    </source>
</evidence>
<sequence length="899" mass="99499">MFLFWNYRWFLLHFIFEQLHINYVITTWPTSNTSNIQLLGLFKDAENTSSPTDLSVHSRAMFKAAVLLSQQYNITIEGQFIGWQTVQTGASTIAAVSGVCQALSTSDIFGIVGPSLSLEVPITAEFAKEIGIPAVSYAATNPDFSNRNMYPAFYRVVPSDSAAAIAIVKLFIRFNWTSCIVIYQNDQFGTGGANIIKDEFHKNDLTVATMVVFDIETRSIRGNLSTSLIASSSRIVVLWATSTYTPLILQNALDSNVLGPKFTWILSSSVRLNSFDKKFSQQLIGMLTVEPTIASAVGASINTTLLNAACNIWQQYENKTFPGLTNINNYALFAFDTTWLLIQALEQLCSTTTNNSSSCTSFVDSSYCFHRRFRNSTSLFNIINNMRFLGVSGSVQFNINTTDRIAGAYYIAQNVQPSSNGVAFVPMLTYTVNNGWQSYAEANVFIWPGNSLITPGSIATLNGVTLRIGVVVLAPFTIVDTATNSLELATPQLTGYVPDLIAQLQTDLGFISDIRLAPSNLTYNQIIQKVANGDYDILIGDVTVTSARRKIVGFSESIFDNSLYIIMRNTPDVSFALFGFMKPFSRNLWLLSIGATTVAAIIICLLERKTNEVLQNMSIISICVMSWWYCVGNIIGYGVDFDVNTAAGRLLTFGLYILSIVLVASYTANLASDLTIQKAQFPISGVDDLKAGKIPFGRIGVRVGSASQDYYLREISKGVRNFYPLPASKQVTFDSLLSNIVDASFIDSGVGQYVTNNIYCNLTLIGQPFDQSIFGIVTPIEWNYAQILDVKILALRESGTLYLLQQKWFQSKTCPDSLSNTPTALDVPSMGGLFLVFGVIIALSFLLFAWQQYIKNHVFSLSYCNKFSVKKKRSKTRHSSKHSERAENYKVSSSEFIHF</sequence>
<dbReference type="InterPro" id="IPR019594">
    <property type="entry name" value="Glu/Gly-bd"/>
</dbReference>
<organism evidence="17 18">
    <name type="scientific">Rotaria sordida</name>
    <dbReference type="NCBI Taxonomy" id="392033"/>
    <lineage>
        <taxon>Eukaryota</taxon>
        <taxon>Metazoa</taxon>
        <taxon>Spiralia</taxon>
        <taxon>Gnathifera</taxon>
        <taxon>Rotifera</taxon>
        <taxon>Eurotatoria</taxon>
        <taxon>Bdelloidea</taxon>
        <taxon>Philodinida</taxon>
        <taxon>Philodinidae</taxon>
        <taxon>Rotaria</taxon>
    </lineage>
</organism>
<keyword evidence="9" id="KW-0325">Glycoprotein</keyword>
<keyword evidence="7 14" id="KW-0472">Membrane</keyword>
<evidence type="ECO:0000256" key="6">
    <source>
        <dbReference type="ARBA" id="ARBA00023065"/>
    </source>
</evidence>
<feature type="transmembrane region" description="Helical" evidence="14">
    <location>
        <begin position="618"/>
        <end position="639"/>
    </location>
</feature>
<dbReference type="Proteomes" id="UP000663823">
    <property type="component" value="Unassembled WGS sequence"/>
</dbReference>
<keyword evidence="10" id="KW-0628">Postsynaptic cell membrane</keyword>
<keyword evidence="2" id="KW-0813">Transport</keyword>
<dbReference type="InterPro" id="IPR001828">
    <property type="entry name" value="ANF_lig-bd_rcpt"/>
</dbReference>
<evidence type="ECO:0000256" key="11">
    <source>
        <dbReference type="ARBA" id="ARBA00023286"/>
    </source>
</evidence>
<name>A0A819QXN1_9BILA</name>
<feature type="transmembrane region" description="Helical" evidence="14">
    <location>
        <begin position="588"/>
        <end position="606"/>
    </location>
</feature>
<dbReference type="Pfam" id="PF01094">
    <property type="entry name" value="ANF_receptor"/>
    <property type="match status" value="1"/>
</dbReference>
<keyword evidence="8" id="KW-0675">Receptor</keyword>
<evidence type="ECO:0000256" key="9">
    <source>
        <dbReference type="ARBA" id="ARBA00023180"/>
    </source>
</evidence>
<keyword evidence="6" id="KW-0406">Ion transport</keyword>
<feature type="transmembrane region" description="Helical" evidence="14">
    <location>
        <begin position="651"/>
        <end position="671"/>
    </location>
</feature>
<keyword evidence="15" id="KW-0732">Signal</keyword>
<dbReference type="InterPro" id="IPR028082">
    <property type="entry name" value="Peripla_BP_I"/>
</dbReference>
<dbReference type="GO" id="GO:0004930">
    <property type="term" value="F:G protein-coupled receptor activity"/>
    <property type="evidence" value="ECO:0007669"/>
    <property type="project" value="InterPro"/>
</dbReference>
<evidence type="ECO:0000256" key="14">
    <source>
        <dbReference type="SAM" id="Phobius"/>
    </source>
</evidence>
<dbReference type="EMBL" id="CAJOAX010008556">
    <property type="protein sequence ID" value="CAF4036626.1"/>
    <property type="molecule type" value="Genomic_DNA"/>
</dbReference>
<evidence type="ECO:0000256" key="7">
    <source>
        <dbReference type="ARBA" id="ARBA00023136"/>
    </source>
</evidence>
<dbReference type="SUPFAM" id="SSF53850">
    <property type="entry name" value="Periplasmic binding protein-like II"/>
    <property type="match status" value="1"/>
</dbReference>
<keyword evidence="12" id="KW-0407">Ion channel</keyword>
<evidence type="ECO:0000313" key="18">
    <source>
        <dbReference type="Proteomes" id="UP000663823"/>
    </source>
</evidence>
<dbReference type="PANTHER" id="PTHR18966">
    <property type="entry name" value="IONOTROPIC GLUTAMATE RECEPTOR"/>
    <property type="match status" value="1"/>
</dbReference>
<comment type="subcellular location">
    <subcellularLocation>
        <location evidence="1">Membrane</location>
        <topology evidence="1">Multi-pass membrane protein</topology>
    </subcellularLocation>
    <subcellularLocation>
        <location evidence="13">Postsynaptic cell membrane</location>
    </subcellularLocation>
</comment>
<protein>
    <recommendedName>
        <fullName evidence="16">Ionotropic glutamate receptor C-terminal domain-containing protein</fullName>
    </recommendedName>
</protein>
<dbReference type="InterPro" id="IPR001320">
    <property type="entry name" value="Iontro_rcpt_C"/>
</dbReference>
<evidence type="ECO:0000256" key="10">
    <source>
        <dbReference type="ARBA" id="ARBA00023257"/>
    </source>
</evidence>
<dbReference type="InterPro" id="IPR000337">
    <property type="entry name" value="GPCR_3"/>
</dbReference>
<proteinExistence type="predicted"/>
<evidence type="ECO:0000256" key="4">
    <source>
        <dbReference type="ARBA" id="ARBA00022989"/>
    </source>
</evidence>
<dbReference type="InterPro" id="IPR015683">
    <property type="entry name" value="Ionotropic_Glu_rcpt"/>
</dbReference>
<dbReference type="Pfam" id="PF10613">
    <property type="entry name" value="Lig_chan-Glu_bd"/>
    <property type="match status" value="1"/>
</dbReference>
<evidence type="ECO:0000256" key="5">
    <source>
        <dbReference type="ARBA" id="ARBA00023018"/>
    </source>
</evidence>
<dbReference type="PRINTS" id="PR00248">
    <property type="entry name" value="GPCRMGR"/>
</dbReference>
<keyword evidence="11" id="KW-1071">Ligand-gated ion channel</keyword>
<evidence type="ECO:0000256" key="13">
    <source>
        <dbReference type="ARBA" id="ARBA00034100"/>
    </source>
</evidence>
<dbReference type="AlphaFoldDB" id="A0A819QXN1"/>
<evidence type="ECO:0000259" key="16">
    <source>
        <dbReference type="SMART" id="SM00079"/>
    </source>
</evidence>
<dbReference type="SUPFAM" id="SSF53822">
    <property type="entry name" value="Periplasmic binding protein-like I"/>
    <property type="match status" value="1"/>
</dbReference>
<dbReference type="GO" id="GO:0015276">
    <property type="term" value="F:ligand-gated monoatomic ion channel activity"/>
    <property type="evidence" value="ECO:0007669"/>
    <property type="project" value="InterPro"/>
</dbReference>
<gene>
    <name evidence="17" type="ORF">OTI717_LOCUS30923</name>
</gene>
<feature type="chain" id="PRO_5032882306" description="Ionotropic glutamate receptor C-terminal domain-containing protein" evidence="15">
    <location>
        <begin position="22"/>
        <end position="899"/>
    </location>
</feature>
<reference evidence="17" key="1">
    <citation type="submission" date="2021-02" db="EMBL/GenBank/DDBJ databases">
        <authorList>
            <person name="Nowell W R."/>
        </authorList>
    </citation>
    <scope>NUCLEOTIDE SEQUENCE</scope>
</reference>
<feature type="transmembrane region" description="Helical" evidence="14">
    <location>
        <begin position="832"/>
        <end position="850"/>
    </location>
</feature>
<evidence type="ECO:0000256" key="12">
    <source>
        <dbReference type="ARBA" id="ARBA00023303"/>
    </source>
</evidence>
<evidence type="ECO:0000313" key="17">
    <source>
        <dbReference type="EMBL" id="CAF4036626.1"/>
    </source>
</evidence>
<dbReference type="Gene3D" id="3.40.190.10">
    <property type="entry name" value="Periplasmic binding protein-like II"/>
    <property type="match status" value="2"/>
</dbReference>
<evidence type="ECO:0000256" key="8">
    <source>
        <dbReference type="ARBA" id="ARBA00023170"/>
    </source>
</evidence>
<evidence type="ECO:0000256" key="3">
    <source>
        <dbReference type="ARBA" id="ARBA00022692"/>
    </source>
</evidence>
<evidence type="ECO:0000256" key="2">
    <source>
        <dbReference type="ARBA" id="ARBA00022448"/>
    </source>
</evidence>
<dbReference type="Pfam" id="PF00060">
    <property type="entry name" value="Lig_chan"/>
    <property type="match status" value="1"/>
</dbReference>
<keyword evidence="5" id="KW-0770">Synapse</keyword>
<dbReference type="Gene3D" id="3.40.50.2300">
    <property type="match status" value="2"/>
</dbReference>
<accession>A0A819QXN1</accession>
<keyword evidence="4 14" id="KW-1133">Transmembrane helix</keyword>
<comment type="caution">
    <text evidence="17">The sequence shown here is derived from an EMBL/GenBank/DDBJ whole genome shotgun (WGS) entry which is preliminary data.</text>
</comment>